<feature type="compositionally biased region" description="Basic and acidic residues" evidence="1">
    <location>
        <begin position="86"/>
        <end position="99"/>
    </location>
</feature>
<protein>
    <submittedName>
        <fullName evidence="3">Heavy metal-associated isoprenylated plant protein 3-like</fullName>
    </submittedName>
</protein>
<dbReference type="PANTHER" id="PTHR46413:SF2">
    <property type="entry name" value="HEAVY METAL-ASSOCIATED ISOPRENYLATED PLANT PROTEIN 3"/>
    <property type="match status" value="1"/>
</dbReference>
<sequence length="99" mass="10613">MAKKNNINGVENKNKNNDGGAKKKDGPNSSKIVKWVKSSQGAESVKSVGQANKLTVVGKVDPTKLRDELATKTKNKVDLVSPQPQKDNKVNKDDATIVG</sequence>
<dbReference type="AlphaFoldDB" id="A0A6P5RBM7"/>
<feature type="compositionally biased region" description="Basic and acidic residues" evidence="1">
    <location>
        <begin position="12"/>
        <end position="26"/>
    </location>
</feature>
<evidence type="ECO:0000256" key="1">
    <source>
        <dbReference type="SAM" id="MobiDB-lite"/>
    </source>
</evidence>
<dbReference type="Gene3D" id="3.30.70.100">
    <property type="match status" value="1"/>
</dbReference>
<dbReference type="GO" id="GO:0046872">
    <property type="term" value="F:metal ion binding"/>
    <property type="evidence" value="ECO:0007669"/>
    <property type="project" value="InterPro"/>
</dbReference>
<keyword evidence="2" id="KW-1185">Reference proteome</keyword>
<organism evidence="2 3">
    <name type="scientific">Prunus avium</name>
    <name type="common">Cherry</name>
    <name type="synonym">Cerasus avium</name>
    <dbReference type="NCBI Taxonomy" id="42229"/>
    <lineage>
        <taxon>Eukaryota</taxon>
        <taxon>Viridiplantae</taxon>
        <taxon>Streptophyta</taxon>
        <taxon>Embryophyta</taxon>
        <taxon>Tracheophyta</taxon>
        <taxon>Spermatophyta</taxon>
        <taxon>Magnoliopsida</taxon>
        <taxon>eudicotyledons</taxon>
        <taxon>Gunneridae</taxon>
        <taxon>Pentapetalae</taxon>
        <taxon>rosids</taxon>
        <taxon>fabids</taxon>
        <taxon>Rosales</taxon>
        <taxon>Rosaceae</taxon>
        <taxon>Amygdaloideae</taxon>
        <taxon>Amygdaleae</taxon>
        <taxon>Prunus</taxon>
    </lineage>
</organism>
<feature type="region of interest" description="Disordered" evidence="1">
    <location>
        <begin position="78"/>
        <end position="99"/>
    </location>
</feature>
<accession>A0A6P5RBM7</accession>
<reference evidence="3" key="1">
    <citation type="submission" date="2025-08" db="UniProtKB">
        <authorList>
            <consortium name="RefSeq"/>
        </authorList>
    </citation>
    <scope>IDENTIFICATION</scope>
</reference>
<dbReference type="GeneID" id="110746446"/>
<dbReference type="Proteomes" id="UP000515124">
    <property type="component" value="Unplaced"/>
</dbReference>
<proteinExistence type="predicted"/>
<dbReference type="KEGG" id="pavi:110746446"/>
<evidence type="ECO:0000313" key="2">
    <source>
        <dbReference type="Proteomes" id="UP000515124"/>
    </source>
</evidence>
<gene>
    <name evidence="3" type="primary">LOC110746446</name>
</gene>
<feature type="region of interest" description="Disordered" evidence="1">
    <location>
        <begin position="1"/>
        <end position="31"/>
    </location>
</feature>
<dbReference type="InterPro" id="IPR044594">
    <property type="entry name" value="HIPP01/3/5/6"/>
</dbReference>
<feature type="compositionally biased region" description="Low complexity" evidence="1">
    <location>
        <begin position="1"/>
        <end position="11"/>
    </location>
</feature>
<evidence type="ECO:0000313" key="3">
    <source>
        <dbReference type="RefSeq" id="XP_021802360.1"/>
    </source>
</evidence>
<name>A0A6P5RBM7_PRUAV</name>
<dbReference type="RefSeq" id="XP_021802360.1">
    <property type="nucleotide sequence ID" value="XM_021946668.1"/>
</dbReference>
<dbReference type="PANTHER" id="PTHR46413">
    <property type="entry name" value="HEAVY METAL-ASSOCIATED ISOPRENYLATED PLANT PROTEIN 6"/>
    <property type="match status" value="1"/>
</dbReference>